<dbReference type="RefSeq" id="WP_058238736.1">
    <property type="nucleotide sequence ID" value="NZ_CYPW01000006.1"/>
</dbReference>
<dbReference type="InterPro" id="IPR011008">
    <property type="entry name" value="Dimeric_a/b-barrel"/>
</dbReference>
<evidence type="ECO:0000313" key="4">
    <source>
        <dbReference type="Proteomes" id="UP000054823"/>
    </source>
</evidence>
<reference evidence="3 4" key="1">
    <citation type="submission" date="2015-09" db="EMBL/GenBank/DDBJ databases">
        <authorList>
            <consortium name="Swine Surveillance"/>
        </authorList>
    </citation>
    <scope>NUCLEOTIDE SEQUENCE [LARGE SCALE GENOMIC DNA]</scope>
    <source>
        <strain evidence="3 4">CECT 7688</strain>
    </source>
</reference>
<dbReference type="Proteomes" id="UP000054823">
    <property type="component" value="Unassembled WGS sequence"/>
</dbReference>
<protein>
    <submittedName>
        <fullName evidence="3">YciI-like protein</fullName>
    </submittedName>
</protein>
<keyword evidence="4" id="KW-1185">Reference proteome</keyword>
<name>A0A0P1EM07_9RHOB</name>
<sequence length="91" mass="9641">MLIALMAKDKPGALDVRKANRDAHVAYLKGSGDTIMMAGPFLDDAGEMCGSLIILNVADMAEAEAWAANDPYKAAGLFESVTLQAWNKVLG</sequence>
<gene>
    <name evidence="3" type="ORF">SHM7688_00867</name>
</gene>
<dbReference type="STRING" id="321267.SHM7688_00867"/>
<proteinExistence type="inferred from homology"/>
<dbReference type="SUPFAM" id="SSF54909">
    <property type="entry name" value="Dimeric alpha+beta barrel"/>
    <property type="match status" value="1"/>
</dbReference>
<organism evidence="3 4">
    <name type="scientific">Shimia marina</name>
    <dbReference type="NCBI Taxonomy" id="321267"/>
    <lineage>
        <taxon>Bacteria</taxon>
        <taxon>Pseudomonadati</taxon>
        <taxon>Pseudomonadota</taxon>
        <taxon>Alphaproteobacteria</taxon>
        <taxon>Rhodobacterales</taxon>
        <taxon>Roseobacteraceae</taxon>
    </lineage>
</organism>
<comment type="similarity">
    <text evidence="1">Belongs to the YciI family.</text>
</comment>
<dbReference type="PANTHER" id="PTHR33606:SF3">
    <property type="entry name" value="PROTEIN YCII"/>
    <property type="match status" value="1"/>
</dbReference>
<evidence type="ECO:0000259" key="2">
    <source>
        <dbReference type="Pfam" id="PF03795"/>
    </source>
</evidence>
<dbReference type="OrthoDB" id="2293521at2"/>
<dbReference type="Gene3D" id="3.30.70.1060">
    <property type="entry name" value="Dimeric alpha+beta barrel"/>
    <property type="match status" value="1"/>
</dbReference>
<dbReference type="PANTHER" id="PTHR33606">
    <property type="entry name" value="PROTEIN YCII"/>
    <property type="match status" value="1"/>
</dbReference>
<dbReference type="InterPro" id="IPR051807">
    <property type="entry name" value="Sec-metab_biosynth-assoc"/>
</dbReference>
<evidence type="ECO:0000256" key="1">
    <source>
        <dbReference type="ARBA" id="ARBA00007689"/>
    </source>
</evidence>
<dbReference type="EMBL" id="CYPW01000006">
    <property type="protein sequence ID" value="CUH51430.1"/>
    <property type="molecule type" value="Genomic_DNA"/>
</dbReference>
<dbReference type="InterPro" id="IPR005545">
    <property type="entry name" value="YCII"/>
</dbReference>
<evidence type="ECO:0000313" key="3">
    <source>
        <dbReference type="EMBL" id="CUH51430.1"/>
    </source>
</evidence>
<dbReference type="AlphaFoldDB" id="A0A0P1EM07"/>
<dbReference type="Pfam" id="PF03795">
    <property type="entry name" value="YCII"/>
    <property type="match status" value="1"/>
</dbReference>
<accession>A0A0P1EM07</accession>
<feature type="domain" description="YCII-related" evidence="2">
    <location>
        <begin position="1"/>
        <end position="87"/>
    </location>
</feature>